<keyword evidence="4" id="KW-0175">Coiled coil</keyword>
<accession>A0A0V0QY61</accession>
<keyword evidence="3" id="KW-0687">Ribonucleoprotein</keyword>
<dbReference type="InterPro" id="IPR034704">
    <property type="entry name" value="Ribosomal_bL28/bL31-like_sf"/>
</dbReference>
<sequence length="714" mass="84546">MMNSHNLKDNQTPNNNQQRQQQQYQNYDQSPNLNNSVRNDQKHLNYQLELIEGNLSRVCNQHDALMPLLQILEAMPQISKNEQEIKNIKNNQKALEQKLKNLESMVNQNSNQHVFGTIERNFKQQNSTIASIKASIKEIEQNQMHNQKVLDAKSKEEAQHVQRNVDAKIDKNKRDVQNILAEFKNSIQIELKKQEEYGGQYKNPSVINTNQGGENIGGDDYTNDIQNLYREIGMLRSELELLYDKDRRNLIFAQLDQEVPLSDTNEKELVVANLEQSVFFEELERFDRENQERLVYELNCLDDKLVNIQQQVQREPNNEQQNEAVKGEITYIEDRFFNLKQQIKGTKKKYLVDVRKLEDRLDNLIRMKDHILDSQGMNQRQSQGKSKSQVDHINKHMVIIKSYPDRVERLNKNIVENVANLQNRQKEIDEKLLSVHKAIQYNFGAQNWARPWGNFKNIEKKELEDVHVSKNLLYKQMPRITNKGRYGLYHGRVNKTGKQNTFSEKKTIRWWKVNVQYRTYKSEILQRNIRVPITTAAMKNMRKLGGFDNYILLSKSKEMYSPYGEYLRSLMLHKMNDPSWKVPYIIKSQPVKVGMTKKQLRFRGKETVWHPPEQRYIDLSHLRMKQPHELNKKELANLRELEELENKQEDISANHPLIKQISDEIEREMKILEPDRIQAMETLKNVKEKKYLKEILKYVEDGKKEFLNPPNIKK</sequence>
<organism evidence="6 7">
    <name type="scientific">Pseudocohnilembus persalinus</name>
    <name type="common">Ciliate</name>
    <dbReference type="NCBI Taxonomy" id="266149"/>
    <lineage>
        <taxon>Eukaryota</taxon>
        <taxon>Sar</taxon>
        <taxon>Alveolata</taxon>
        <taxon>Ciliophora</taxon>
        <taxon>Intramacronucleata</taxon>
        <taxon>Oligohymenophorea</taxon>
        <taxon>Scuticociliatia</taxon>
        <taxon>Philasterida</taxon>
        <taxon>Pseudocohnilembidae</taxon>
        <taxon>Pseudocohnilembus</taxon>
    </lineage>
</organism>
<dbReference type="GO" id="GO:0005762">
    <property type="term" value="C:mitochondrial large ribosomal subunit"/>
    <property type="evidence" value="ECO:0007669"/>
    <property type="project" value="TreeGrafter"/>
</dbReference>
<evidence type="ECO:0000256" key="4">
    <source>
        <dbReference type="SAM" id="Coils"/>
    </source>
</evidence>
<reference evidence="6 7" key="1">
    <citation type="journal article" date="2015" name="Sci. Rep.">
        <title>Genome of the facultative scuticociliatosis pathogen Pseudocohnilembus persalinus provides insight into its virulence through horizontal gene transfer.</title>
        <authorList>
            <person name="Xiong J."/>
            <person name="Wang G."/>
            <person name="Cheng J."/>
            <person name="Tian M."/>
            <person name="Pan X."/>
            <person name="Warren A."/>
            <person name="Jiang C."/>
            <person name="Yuan D."/>
            <person name="Miao W."/>
        </authorList>
    </citation>
    <scope>NUCLEOTIDE SEQUENCE [LARGE SCALE GENOMIC DNA]</scope>
    <source>
        <strain evidence="6">36N120E</strain>
    </source>
</reference>
<dbReference type="Gene3D" id="2.30.170.40">
    <property type="entry name" value="Ribosomal protein L28/L24"/>
    <property type="match status" value="1"/>
</dbReference>
<keyword evidence="2" id="KW-0689">Ribosomal protein</keyword>
<dbReference type="PANTHER" id="PTHR13528">
    <property type="entry name" value="39S RIBOSOMAL PROTEIN L28, MITOCHONDRIAL"/>
    <property type="match status" value="1"/>
</dbReference>
<dbReference type="Pfam" id="PF00830">
    <property type="entry name" value="Ribosomal_L28"/>
    <property type="match status" value="1"/>
</dbReference>
<feature type="compositionally biased region" description="Low complexity" evidence="5">
    <location>
        <begin position="9"/>
        <end position="32"/>
    </location>
</feature>
<protein>
    <recommendedName>
        <fullName evidence="8">Ribosomal protein L28/L24</fullName>
    </recommendedName>
</protein>
<comment type="caution">
    <text evidence="6">The sequence shown here is derived from an EMBL/GenBank/DDBJ whole genome shotgun (WGS) entry which is preliminary data.</text>
</comment>
<evidence type="ECO:0000313" key="6">
    <source>
        <dbReference type="EMBL" id="KRX07190.1"/>
    </source>
</evidence>
<dbReference type="SUPFAM" id="SSF143800">
    <property type="entry name" value="L28p-like"/>
    <property type="match status" value="1"/>
</dbReference>
<feature type="coiled-coil region" evidence="4">
    <location>
        <begin position="347"/>
        <end position="374"/>
    </location>
</feature>
<dbReference type="InParanoid" id="A0A0V0QY61"/>
<proteinExistence type="inferred from homology"/>
<evidence type="ECO:0000256" key="5">
    <source>
        <dbReference type="SAM" id="MobiDB-lite"/>
    </source>
</evidence>
<dbReference type="AlphaFoldDB" id="A0A0V0QY61"/>
<dbReference type="EMBL" id="LDAU01000085">
    <property type="protein sequence ID" value="KRX07190.1"/>
    <property type="molecule type" value="Genomic_DNA"/>
</dbReference>
<dbReference type="InterPro" id="IPR026569">
    <property type="entry name" value="Ribosomal_bL28"/>
</dbReference>
<name>A0A0V0QY61_PSEPJ</name>
<evidence type="ECO:0000313" key="7">
    <source>
        <dbReference type="Proteomes" id="UP000054937"/>
    </source>
</evidence>
<dbReference type="InterPro" id="IPR037147">
    <property type="entry name" value="Ribosomal_bL28_sf"/>
</dbReference>
<evidence type="ECO:0000256" key="3">
    <source>
        <dbReference type="ARBA" id="ARBA00023274"/>
    </source>
</evidence>
<evidence type="ECO:0000256" key="2">
    <source>
        <dbReference type="ARBA" id="ARBA00022980"/>
    </source>
</evidence>
<evidence type="ECO:0000256" key="1">
    <source>
        <dbReference type="ARBA" id="ARBA00008760"/>
    </source>
</evidence>
<feature type="coiled-coil region" evidence="4">
    <location>
        <begin position="78"/>
        <end position="112"/>
    </location>
</feature>
<comment type="similarity">
    <text evidence="1">Belongs to the bacterial ribosomal protein bL28 family.</text>
</comment>
<evidence type="ECO:0008006" key="8">
    <source>
        <dbReference type="Google" id="ProtNLM"/>
    </source>
</evidence>
<gene>
    <name evidence="6" type="ORF">PPERSA_00347</name>
</gene>
<dbReference type="GO" id="GO:0003735">
    <property type="term" value="F:structural constituent of ribosome"/>
    <property type="evidence" value="ECO:0007669"/>
    <property type="project" value="InterPro"/>
</dbReference>
<feature type="region of interest" description="Disordered" evidence="5">
    <location>
        <begin position="1"/>
        <end position="38"/>
    </location>
</feature>
<dbReference type="OrthoDB" id="311551at2759"/>
<keyword evidence="7" id="KW-1185">Reference proteome</keyword>
<dbReference type="PANTHER" id="PTHR13528:SF2">
    <property type="entry name" value="LARGE RIBOSOMAL SUBUNIT PROTEIN BL28M"/>
    <property type="match status" value="1"/>
</dbReference>
<dbReference type="Proteomes" id="UP000054937">
    <property type="component" value="Unassembled WGS sequence"/>
</dbReference>